<organism evidence="1">
    <name type="scientific">marine sediment metagenome</name>
    <dbReference type="NCBI Taxonomy" id="412755"/>
    <lineage>
        <taxon>unclassified sequences</taxon>
        <taxon>metagenomes</taxon>
        <taxon>ecological metagenomes</taxon>
    </lineage>
</organism>
<dbReference type="EMBL" id="LAZR01051772">
    <property type="protein sequence ID" value="KKK84449.1"/>
    <property type="molecule type" value="Genomic_DNA"/>
</dbReference>
<reference evidence="1" key="1">
    <citation type="journal article" date="2015" name="Nature">
        <title>Complex archaea that bridge the gap between prokaryotes and eukaryotes.</title>
        <authorList>
            <person name="Spang A."/>
            <person name="Saw J.H."/>
            <person name="Jorgensen S.L."/>
            <person name="Zaremba-Niedzwiedzka K."/>
            <person name="Martijn J."/>
            <person name="Lind A.E."/>
            <person name="van Eijk R."/>
            <person name="Schleper C."/>
            <person name="Guy L."/>
            <person name="Ettema T.J."/>
        </authorList>
    </citation>
    <scope>NUCLEOTIDE SEQUENCE</scope>
</reference>
<evidence type="ECO:0000313" key="1">
    <source>
        <dbReference type="EMBL" id="KKK84449.1"/>
    </source>
</evidence>
<comment type="caution">
    <text evidence="1">The sequence shown here is derived from an EMBL/GenBank/DDBJ whole genome shotgun (WGS) entry which is preliminary data.</text>
</comment>
<name>A0A0F9B1B8_9ZZZZ</name>
<sequence length="284" mass="30147">FESIYGAPGRKEFRETVAPAINEQFAGPGYWSGARARAGFEGAQDLSDWLGTKRGQFESDVFDRNLQGASFNAQLDRDAANLASSRAGLSAQNQRSLEANRLNRARLDLSREGLRESTAANRAGLSAQLGRDETALAQSRAGLDVTLSEQQAREERDRRAGVFGAVDRTADYLATPARVSGEALAGRAGVFDFAGAEQQQAQNVINSEMQKYAEQYNITDPQTLEVLSMLLNMRYGTTTTRSVDRASDFQEASTYGKLGVSAAIGGAGGGGVFGALGGAAGSLS</sequence>
<gene>
    <name evidence="1" type="ORF">LCGC14_2783240</name>
</gene>
<protein>
    <submittedName>
        <fullName evidence="1">Uncharacterized protein</fullName>
    </submittedName>
</protein>
<feature type="non-terminal residue" evidence="1">
    <location>
        <position position="1"/>
    </location>
</feature>
<accession>A0A0F9B1B8</accession>
<dbReference type="AlphaFoldDB" id="A0A0F9B1B8"/>
<proteinExistence type="predicted"/>